<keyword evidence="10" id="KW-1185">Reference proteome</keyword>
<feature type="transmembrane region" description="Helical" evidence="7">
    <location>
        <begin position="170"/>
        <end position="189"/>
    </location>
</feature>
<dbReference type="InterPro" id="IPR006043">
    <property type="entry name" value="NCS2"/>
</dbReference>
<evidence type="ECO:0000256" key="2">
    <source>
        <dbReference type="ARBA" id="ARBA00008821"/>
    </source>
</evidence>
<dbReference type="OrthoDB" id="1641903at2759"/>
<keyword evidence="4 7" id="KW-0812">Transmembrane</keyword>
<keyword evidence="3" id="KW-0813">Transport</keyword>
<accession>R7ULA1</accession>
<evidence type="ECO:0000256" key="5">
    <source>
        <dbReference type="ARBA" id="ARBA00022989"/>
    </source>
</evidence>
<dbReference type="Proteomes" id="UP000014760">
    <property type="component" value="Unassembled WGS sequence"/>
</dbReference>
<feature type="transmembrane region" description="Helical" evidence="7">
    <location>
        <begin position="345"/>
        <end position="367"/>
    </location>
</feature>
<proteinExistence type="inferred from homology"/>
<comment type="subcellular location">
    <subcellularLocation>
        <location evidence="1">Membrane</location>
        <topology evidence="1">Multi-pass membrane protein</topology>
    </subcellularLocation>
</comment>
<evidence type="ECO:0000313" key="9">
    <source>
        <dbReference type="EnsemblMetazoa" id="CapteP185781"/>
    </source>
</evidence>
<feature type="transmembrane region" description="Helical" evidence="7">
    <location>
        <begin position="82"/>
        <end position="106"/>
    </location>
</feature>
<feature type="transmembrane region" description="Helical" evidence="7">
    <location>
        <begin position="373"/>
        <end position="392"/>
    </location>
</feature>
<evidence type="ECO:0000256" key="1">
    <source>
        <dbReference type="ARBA" id="ARBA00004141"/>
    </source>
</evidence>
<dbReference type="Pfam" id="PF00860">
    <property type="entry name" value="Xan_ur_permease"/>
    <property type="match status" value="1"/>
</dbReference>
<evidence type="ECO:0000256" key="7">
    <source>
        <dbReference type="SAM" id="Phobius"/>
    </source>
</evidence>
<organism evidence="8">
    <name type="scientific">Capitella teleta</name>
    <name type="common">Polychaete worm</name>
    <dbReference type="NCBI Taxonomy" id="283909"/>
    <lineage>
        <taxon>Eukaryota</taxon>
        <taxon>Metazoa</taxon>
        <taxon>Spiralia</taxon>
        <taxon>Lophotrochozoa</taxon>
        <taxon>Annelida</taxon>
        <taxon>Polychaeta</taxon>
        <taxon>Sedentaria</taxon>
        <taxon>Scolecida</taxon>
        <taxon>Capitellidae</taxon>
        <taxon>Capitella</taxon>
    </lineage>
</organism>
<dbReference type="STRING" id="283909.R7ULA1"/>
<dbReference type="EMBL" id="KB300237">
    <property type="protein sequence ID" value="ELU06995.1"/>
    <property type="molecule type" value="Genomic_DNA"/>
</dbReference>
<name>R7ULA1_CAPTE</name>
<dbReference type="PROSITE" id="PS01116">
    <property type="entry name" value="XANTH_URACIL_PERMASE"/>
    <property type="match status" value="1"/>
</dbReference>
<dbReference type="PANTHER" id="PTHR11119">
    <property type="entry name" value="XANTHINE-URACIL / VITAMIN C PERMEASE FAMILY MEMBER"/>
    <property type="match status" value="1"/>
</dbReference>
<dbReference type="GO" id="GO:0005886">
    <property type="term" value="C:plasma membrane"/>
    <property type="evidence" value="ECO:0007669"/>
    <property type="project" value="UniProtKB-ARBA"/>
</dbReference>
<dbReference type="GO" id="GO:0022857">
    <property type="term" value="F:transmembrane transporter activity"/>
    <property type="evidence" value="ECO:0007669"/>
    <property type="project" value="InterPro"/>
</dbReference>
<dbReference type="OMA" id="IRQIPIL"/>
<protein>
    <submittedName>
        <fullName evidence="8 9">Uncharacterized protein</fullName>
    </submittedName>
</protein>
<feature type="transmembrane region" description="Helical" evidence="7">
    <location>
        <begin position="37"/>
        <end position="62"/>
    </location>
</feature>
<gene>
    <name evidence="8" type="ORF">CAPTEDRAFT_185781</name>
</gene>
<dbReference type="EnsemblMetazoa" id="CapteT185781">
    <property type="protein sequence ID" value="CapteP185781"/>
    <property type="gene ID" value="CapteG185781"/>
</dbReference>
<sequence>MDKTQKRSETNELSVIIETEDSSEIDMIYSIDDDPSWYLSIVFGFQHYLTMFGGVLALPLFLAPALCVGNNNLVTTEFLGTLLFVSGLPIVQGGTFTYLVPTFAILNSPQFKCPLITDPTNDTLINNTSPIFTGSPEHTEVHRTTHHCANNYSRWTVAIQRSDIQCSTELVDSYAVCLPFWTIALITLFSQYCRNINIPCCIIQNKSCGCSPYPFFKLFPVILAIIIAWSVCAILTVTNAIPNDNHHWGYTARTDIKVDVLKKASWFRFPYPGVLAGIMESIGDYYALPRLCGAPPAPLHAINRGVLMEGIGCFLAGLWGSGSATTSYSENVGVIGITKVGSRRVIPAAAVVMMLFGVVGKFGALFVTVPDPVVGGMFLVMFGMITAVGILNLQLVDLNSSRNLFILGFSMFFGICLPQWVKTQRKFIRSGKRSSLIATIILLYFGLGA</sequence>
<dbReference type="AlphaFoldDB" id="R7ULA1"/>
<comment type="similarity">
    <text evidence="2">Belongs to the nucleobase:cation symporter-2 (NCS2) (TC 2.A.40) family.</text>
</comment>
<evidence type="ECO:0000256" key="3">
    <source>
        <dbReference type="ARBA" id="ARBA00022448"/>
    </source>
</evidence>
<evidence type="ECO:0000256" key="4">
    <source>
        <dbReference type="ARBA" id="ARBA00022692"/>
    </source>
</evidence>
<feature type="transmembrane region" description="Helical" evidence="7">
    <location>
        <begin position="404"/>
        <end position="421"/>
    </location>
</feature>
<dbReference type="HOGENOM" id="CLU_017959_5_4_1"/>
<reference evidence="9" key="3">
    <citation type="submission" date="2015-06" db="UniProtKB">
        <authorList>
            <consortium name="EnsemblMetazoa"/>
        </authorList>
    </citation>
    <scope>IDENTIFICATION</scope>
</reference>
<evidence type="ECO:0000313" key="10">
    <source>
        <dbReference type="Proteomes" id="UP000014760"/>
    </source>
</evidence>
<reference evidence="8 10" key="2">
    <citation type="journal article" date="2013" name="Nature">
        <title>Insights into bilaterian evolution from three spiralian genomes.</title>
        <authorList>
            <person name="Simakov O."/>
            <person name="Marletaz F."/>
            <person name="Cho S.J."/>
            <person name="Edsinger-Gonzales E."/>
            <person name="Havlak P."/>
            <person name="Hellsten U."/>
            <person name="Kuo D.H."/>
            <person name="Larsson T."/>
            <person name="Lv J."/>
            <person name="Arendt D."/>
            <person name="Savage R."/>
            <person name="Osoegawa K."/>
            <person name="de Jong P."/>
            <person name="Grimwood J."/>
            <person name="Chapman J.A."/>
            <person name="Shapiro H."/>
            <person name="Aerts A."/>
            <person name="Otillar R.P."/>
            <person name="Terry A.Y."/>
            <person name="Boore J.L."/>
            <person name="Grigoriev I.V."/>
            <person name="Lindberg D.R."/>
            <person name="Seaver E.C."/>
            <person name="Weisblat D.A."/>
            <person name="Putnam N.H."/>
            <person name="Rokhsar D.S."/>
        </authorList>
    </citation>
    <scope>NUCLEOTIDE SEQUENCE</scope>
    <source>
        <strain evidence="8 10">I ESC-2004</strain>
    </source>
</reference>
<dbReference type="EMBL" id="AMQN01022507">
    <property type="status" value="NOT_ANNOTATED_CDS"/>
    <property type="molecule type" value="Genomic_DNA"/>
</dbReference>
<reference evidence="10" key="1">
    <citation type="submission" date="2012-12" db="EMBL/GenBank/DDBJ databases">
        <authorList>
            <person name="Hellsten U."/>
            <person name="Grimwood J."/>
            <person name="Chapman J.A."/>
            <person name="Shapiro H."/>
            <person name="Aerts A."/>
            <person name="Otillar R.P."/>
            <person name="Terry A.Y."/>
            <person name="Boore J.L."/>
            <person name="Simakov O."/>
            <person name="Marletaz F."/>
            <person name="Cho S.-J."/>
            <person name="Edsinger-Gonzales E."/>
            <person name="Havlak P."/>
            <person name="Kuo D.-H."/>
            <person name="Larsson T."/>
            <person name="Lv J."/>
            <person name="Arendt D."/>
            <person name="Savage R."/>
            <person name="Osoegawa K."/>
            <person name="de Jong P."/>
            <person name="Lindberg D.R."/>
            <person name="Seaver E.C."/>
            <person name="Weisblat D.A."/>
            <person name="Putnam N.H."/>
            <person name="Grigoriev I.V."/>
            <person name="Rokhsar D.S."/>
        </authorList>
    </citation>
    <scope>NUCLEOTIDE SEQUENCE</scope>
    <source>
        <strain evidence="10">I ESC-2004</strain>
    </source>
</reference>
<evidence type="ECO:0000256" key="6">
    <source>
        <dbReference type="ARBA" id="ARBA00023136"/>
    </source>
</evidence>
<feature type="transmembrane region" description="Helical" evidence="7">
    <location>
        <begin position="221"/>
        <end position="241"/>
    </location>
</feature>
<keyword evidence="5 7" id="KW-1133">Transmembrane helix</keyword>
<dbReference type="InterPro" id="IPR006042">
    <property type="entry name" value="Xan_ur_permease"/>
</dbReference>
<keyword evidence="6 7" id="KW-0472">Membrane</keyword>
<evidence type="ECO:0000313" key="8">
    <source>
        <dbReference type="EMBL" id="ELU06995.1"/>
    </source>
</evidence>